<protein>
    <submittedName>
        <fullName evidence="5">Multicomponent Na+:H+ antiporter subunit G</fullName>
    </submittedName>
</protein>
<keyword evidence="4" id="KW-0472">Membrane</keyword>
<evidence type="ECO:0000313" key="6">
    <source>
        <dbReference type="Proteomes" id="UP000823485"/>
    </source>
</evidence>
<dbReference type="Pfam" id="PF03334">
    <property type="entry name" value="PhaG_MnhG_YufB"/>
    <property type="match status" value="1"/>
</dbReference>
<comment type="similarity">
    <text evidence="2">Belongs to the CPA3 antiporters (TC 2.A.63) subunit G family.</text>
</comment>
<keyword evidence="4" id="KW-1133">Transmembrane helix</keyword>
<organism evidence="5 6">
    <name type="scientific">Siminovitchia thermophila</name>
    <dbReference type="NCBI Taxonomy" id="1245522"/>
    <lineage>
        <taxon>Bacteria</taxon>
        <taxon>Bacillati</taxon>
        <taxon>Bacillota</taxon>
        <taxon>Bacilli</taxon>
        <taxon>Bacillales</taxon>
        <taxon>Bacillaceae</taxon>
        <taxon>Siminovitchia</taxon>
    </lineage>
</organism>
<name>A0ABS2R2Z8_9BACI</name>
<evidence type="ECO:0000256" key="3">
    <source>
        <dbReference type="ARBA" id="ARBA00022449"/>
    </source>
</evidence>
<dbReference type="Proteomes" id="UP000823485">
    <property type="component" value="Unassembled WGS sequence"/>
</dbReference>
<dbReference type="NCBIfam" id="NF009314">
    <property type="entry name" value="PRK12674.1-2"/>
    <property type="match status" value="1"/>
</dbReference>
<keyword evidence="4" id="KW-0812">Transmembrane</keyword>
<reference evidence="5 6" key="1">
    <citation type="submission" date="2021-01" db="EMBL/GenBank/DDBJ databases">
        <title>Genomic Encyclopedia of Type Strains, Phase IV (KMG-IV): sequencing the most valuable type-strain genomes for metagenomic binning, comparative biology and taxonomic classification.</title>
        <authorList>
            <person name="Goeker M."/>
        </authorList>
    </citation>
    <scope>NUCLEOTIDE SEQUENCE [LARGE SCALE GENOMIC DNA]</scope>
    <source>
        <strain evidence="5 6">DSM 105453</strain>
    </source>
</reference>
<feature type="transmembrane region" description="Helical" evidence="4">
    <location>
        <begin position="70"/>
        <end position="89"/>
    </location>
</feature>
<gene>
    <name evidence="5" type="ORF">JOC94_000978</name>
</gene>
<dbReference type="InterPro" id="IPR005133">
    <property type="entry name" value="PhaG_MnhG_YufB"/>
</dbReference>
<comment type="subcellular location">
    <subcellularLocation>
        <location evidence="1">Membrane</location>
        <topology evidence="1">Multi-pass membrane protein</topology>
    </subcellularLocation>
</comment>
<dbReference type="PANTHER" id="PTHR34703:SF1">
    <property type="entry name" value="ANTIPORTER SUBUNIT MNHG2-RELATED"/>
    <property type="match status" value="1"/>
</dbReference>
<evidence type="ECO:0000256" key="4">
    <source>
        <dbReference type="SAM" id="Phobius"/>
    </source>
</evidence>
<dbReference type="NCBIfam" id="TIGR01300">
    <property type="entry name" value="CPA3_mnhG_phaG"/>
    <property type="match status" value="1"/>
</dbReference>
<proteinExistence type="inferred from homology"/>
<keyword evidence="3" id="KW-0050">Antiport</keyword>
<dbReference type="RefSeq" id="WP_077111148.1">
    <property type="nucleotide sequence ID" value="NZ_JAFBFH010000004.1"/>
</dbReference>
<evidence type="ECO:0000313" key="5">
    <source>
        <dbReference type="EMBL" id="MBM7714008.1"/>
    </source>
</evidence>
<accession>A0ABS2R2Z8</accession>
<keyword evidence="6" id="KW-1185">Reference proteome</keyword>
<dbReference type="PANTHER" id="PTHR34703">
    <property type="entry name" value="ANTIPORTER SUBUNIT MNHG2-RELATED"/>
    <property type="match status" value="1"/>
</dbReference>
<comment type="caution">
    <text evidence="5">The sequence shown here is derived from an EMBL/GenBank/DDBJ whole genome shotgun (WGS) entry which is preliminary data.</text>
</comment>
<sequence>MNAIADTVIAFFILIGMFLSLAAAFGVIRLPDVYTRNHAASKSTTLGVLFTLLGVLMYFFFQDGIIHSRIMLGIAFIFITAPVAGHLISRAAYRTGVKMCDQTSQDDLKEAKD</sequence>
<feature type="transmembrane region" description="Helical" evidence="4">
    <location>
        <begin position="40"/>
        <end position="61"/>
    </location>
</feature>
<keyword evidence="3" id="KW-0813">Transport</keyword>
<feature type="transmembrane region" description="Helical" evidence="4">
    <location>
        <begin position="7"/>
        <end position="28"/>
    </location>
</feature>
<evidence type="ECO:0000256" key="2">
    <source>
        <dbReference type="ARBA" id="ARBA00008404"/>
    </source>
</evidence>
<dbReference type="EMBL" id="JAFBFH010000004">
    <property type="protein sequence ID" value="MBM7714008.1"/>
    <property type="molecule type" value="Genomic_DNA"/>
</dbReference>
<evidence type="ECO:0000256" key="1">
    <source>
        <dbReference type="ARBA" id="ARBA00004141"/>
    </source>
</evidence>